<feature type="domain" description="NOL9 C-terminal" evidence="13">
    <location>
        <begin position="594"/>
        <end position="678"/>
    </location>
</feature>
<dbReference type="GO" id="GO:0000448">
    <property type="term" value="P:cleavage in ITS2 between 5.8S rRNA and LSU-rRNA of tricistronic rRNA transcript (SSU-rRNA, 5.8S rRNA, LSU-rRNA)"/>
    <property type="evidence" value="ECO:0007669"/>
    <property type="project" value="TreeGrafter"/>
</dbReference>
<comment type="subcellular location">
    <subcellularLocation>
        <location evidence="1">Nucleus</location>
        <location evidence="1">Nucleolus</location>
    </subcellularLocation>
</comment>
<sequence length="717" mass="79576">MLKKRKARQSENSDTSFEEAGISHPQRKDHNTTVKKKLPKKRKVVISFSSDSFEEDVKDSILIPSKSESDLQNSIDKSNRAKTSIEESNESERSVSPFNLDEFFNAYEPNLDESVTMAHSGIDNEFETEYIGTVNIVTGGQSKESSDEEATNNAAQTTENIIISDSSDTYPVTDTCVQNILEVASKIEETVVLDDNVEDQDSPEMVSESPQHEEPLEEHAPPDYYDLEDHKLLVLKENQSIAVHGLLTLKVLYGKVEVSGSVLDKESKEVSLYSPRGSALLKITNLSTDEDALGGDINDILTTFGSNAMPKTYALLKCTQLNDVRMPFVEKYISQQIFPRGNNSTLPKAVFEPVGNWNVIRENSKWTDILLDVKPSTRLLLAGGKGVGKSTFLRFAINRLLNVFEKIRVIDLDPGQSEFSVPGCISVVSVTEPVFGPNYTHLRTTDRSLLSNINVGHDPRSYIKSVQALMMYYETLPECPTLINTMGFVQGIGLNIISSAIIFIQPTEVIQIESRKSSKNFRTNLSIEVVHQNCDLFESNRVTLNYNLRKIEAMSDNRDGWSLQPRESREMCVLSYFGQMMPPGTNSILSHKLPMYEVKLSSAKITSLEGEEIPPAAINANLVALCSLEDESDIAICLGYAIVRGIDLESETLVLLTPANPSILDKVDRLVLGSVALPPSMYMTADDVTGSIPYVMQGDLVSLGQITKRTYLPVNKK</sequence>
<evidence type="ECO:0000256" key="3">
    <source>
        <dbReference type="ARBA" id="ARBA00022552"/>
    </source>
</evidence>
<dbReference type="GO" id="GO:0005524">
    <property type="term" value="F:ATP binding"/>
    <property type="evidence" value="ECO:0007669"/>
    <property type="project" value="UniProtKB-KW"/>
</dbReference>
<gene>
    <name evidence="14" type="ORF">NQ318_013703</name>
</gene>
<feature type="region of interest" description="Disordered" evidence="10">
    <location>
        <begin position="52"/>
        <end position="96"/>
    </location>
</feature>
<evidence type="ECO:0000313" key="15">
    <source>
        <dbReference type="Proteomes" id="UP001162162"/>
    </source>
</evidence>
<dbReference type="InterPro" id="IPR045116">
    <property type="entry name" value="Clp1/Grc3"/>
</dbReference>
<evidence type="ECO:0000256" key="4">
    <source>
        <dbReference type="ARBA" id="ARBA00022679"/>
    </source>
</evidence>
<dbReference type="Proteomes" id="UP001162162">
    <property type="component" value="Unassembled WGS sequence"/>
</dbReference>
<feature type="domain" description="Clp1 P-loop" evidence="11">
    <location>
        <begin position="383"/>
        <end position="528"/>
    </location>
</feature>
<feature type="compositionally biased region" description="Basic and acidic residues" evidence="10">
    <location>
        <begin position="77"/>
        <end position="93"/>
    </location>
</feature>
<dbReference type="InterPro" id="IPR057573">
    <property type="entry name" value="NOL9_N"/>
</dbReference>
<keyword evidence="4" id="KW-0808">Transferase</keyword>
<keyword evidence="8" id="KW-0539">Nucleus</keyword>
<feature type="region of interest" description="Disordered" evidence="10">
    <location>
        <begin position="196"/>
        <end position="223"/>
    </location>
</feature>
<keyword evidence="5" id="KW-0547">Nucleotide-binding</keyword>
<protein>
    <recommendedName>
        <fullName evidence="9">Polynucleotide 5'-hydroxyl-kinase NOL9</fullName>
    </recommendedName>
</protein>
<proteinExistence type="inferred from homology"/>
<evidence type="ECO:0000313" key="14">
    <source>
        <dbReference type="EMBL" id="KAJ8960421.1"/>
    </source>
</evidence>
<evidence type="ECO:0000259" key="12">
    <source>
        <dbReference type="Pfam" id="PF24419"/>
    </source>
</evidence>
<evidence type="ECO:0000256" key="9">
    <source>
        <dbReference type="ARBA" id="ARBA00071212"/>
    </source>
</evidence>
<dbReference type="InterPro" id="IPR057570">
    <property type="entry name" value="NOL9_C"/>
</dbReference>
<evidence type="ECO:0000256" key="5">
    <source>
        <dbReference type="ARBA" id="ARBA00022741"/>
    </source>
</evidence>
<dbReference type="PANTHER" id="PTHR12755">
    <property type="entry name" value="CLEAVAGE/POLYADENYLATION FACTOR IA SUBUNIT CLP1P"/>
    <property type="match status" value="1"/>
</dbReference>
<dbReference type="Pfam" id="PF25467">
    <property type="entry name" value="NOL9_C"/>
    <property type="match status" value="1"/>
</dbReference>
<keyword evidence="7" id="KW-0067">ATP-binding</keyword>
<evidence type="ECO:0000256" key="2">
    <source>
        <dbReference type="ARBA" id="ARBA00011003"/>
    </source>
</evidence>
<feature type="region of interest" description="Disordered" evidence="10">
    <location>
        <begin position="1"/>
        <end position="40"/>
    </location>
</feature>
<dbReference type="Gene3D" id="3.40.50.300">
    <property type="entry name" value="P-loop containing nucleotide triphosphate hydrolases"/>
    <property type="match status" value="1"/>
</dbReference>
<dbReference type="PANTHER" id="PTHR12755:SF3">
    <property type="entry name" value="POLYNUCLEOTIDE 5'-HYDROXYL-KINASE NOL9"/>
    <property type="match status" value="1"/>
</dbReference>
<evidence type="ECO:0000256" key="7">
    <source>
        <dbReference type="ARBA" id="ARBA00022840"/>
    </source>
</evidence>
<dbReference type="Pfam" id="PF16575">
    <property type="entry name" value="CLP1_P"/>
    <property type="match status" value="1"/>
</dbReference>
<feature type="domain" description="NOL9 N-terminal" evidence="12">
    <location>
        <begin position="225"/>
        <end position="345"/>
    </location>
</feature>
<evidence type="ECO:0000256" key="10">
    <source>
        <dbReference type="SAM" id="MobiDB-lite"/>
    </source>
</evidence>
<evidence type="ECO:0000256" key="1">
    <source>
        <dbReference type="ARBA" id="ARBA00004604"/>
    </source>
</evidence>
<dbReference type="AlphaFoldDB" id="A0AAV8Z8B6"/>
<dbReference type="EMBL" id="JAPWTK010000008">
    <property type="protein sequence ID" value="KAJ8960421.1"/>
    <property type="molecule type" value="Genomic_DNA"/>
</dbReference>
<comment type="similarity">
    <text evidence="2">Belongs to the Clp1 family. NOL9/GRC3 subfamily.</text>
</comment>
<reference evidence="14" key="1">
    <citation type="journal article" date="2023" name="Insect Mol. Biol.">
        <title>Genome sequencing provides insights into the evolution of gene families encoding plant cell wall-degrading enzymes in longhorned beetles.</title>
        <authorList>
            <person name="Shin N.R."/>
            <person name="Okamura Y."/>
            <person name="Kirsch R."/>
            <person name="Pauchet Y."/>
        </authorList>
    </citation>
    <scope>NUCLEOTIDE SEQUENCE</scope>
    <source>
        <strain evidence="14">AMC_N1</strain>
    </source>
</reference>
<keyword evidence="3" id="KW-0698">rRNA processing</keyword>
<dbReference type="GO" id="GO:0005730">
    <property type="term" value="C:nucleolus"/>
    <property type="evidence" value="ECO:0007669"/>
    <property type="project" value="UniProtKB-SubCell"/>
</dbReference>
<evidence type="ECO:0000256" key="6">
    <source>
        <dbReference type="ARBA" id="ARBA00022777"/>
    </source>
</evidence>
<keyword evidence="6" id="KW-0418">Kinase</keyword>
<dbReference type="InterPro" id="IPR032319">
    <property type="entry name" value="CLP1_P"/>
</dbReference>
<dbReference type="InterPro" id="IPR027417">
    <property type="entry name" value="P-loop_NTPase"/>
</dbReference>
<evidence type="ECO:0000259" key="11">
    <source>
        <dbReference type="Pfam" id="PF16575"/>
    </source>
</evidence>
<keyword evidence="15" id="KW-1185">Reference proteome</keyword>
<accession>A0AAV8Z8B6</accession>
<dbReference type="Pfam" id="PF24419">
    <property type="entry name" value="Cupin_NOL9"/>
    <property type="match status" value="1"/>
</dbReference>
<evidence type="ECO:0000256" key="8">
    <source>
        <dbReference type="ARBA" id="ARBA00023242"/>
    </source>
</evidence>
<name>A0AAV8Z8B6_9CUCU</name>
<comment type="caution">
    <text evidence="14">The sequence shown here is derived from an EMBL/GenBank/DDBJ whole genome shotgun (WGS) entry which is preliminary data.</text>
</comment>
<organism evidence="14 15">
    <name type="scientific">Aromia moschata</name>
    <dbReference type="NCBI Taxonomy" id="1265417"/>
    <lineage>
        <taxon>Eukaryota</taxon>
        <taxon>Metazoa</taxon>
        <taxon>Ecdysozoa</taxon>
        <taxon>Arthropoda</taxon>
        <taxon>Hexapoda</taxon>
        <taxon>Insecta</taxon>
        <taxon>Pterygota</taxon>
        <taxon>Neoptera</taxon>
        <taxon>Endopterygota</taxon>
        <taxon>Coleoptera</taxon>
        <taxon>Polyphaga</taxon>
        <taxon>Cucujiformia</taxon>
        <taxon>Chrysomeloidea</taxon>
        <taxon>Cerambycidae</taxon>
        <taxon>Cerambycinae</taxon>
        <taxon>Callichromatini</taxon>
        <taxon>Aromia</taxon>
    </lineage>
</organism>
<evidence type="ECO:0000259" key="13">
    <source>
        <dbReference type="Pfam" id="PF25467"/>
    </source>
</evidence>
<dbReference type="GO" id="GO:0051731">
    <property type="term" value="F:polynucleotide 5'-hydroxyl-kinase activity"/>
    <property type="evidence" value="ECO:0007669"/>
    <property type="project" value="InterPro"/>
</dbReference>
<dbReference type="SUPFAM" id="SSF52540">
    <property type="entry name" value="P-loop containing nucleoside triphosphate hydrolases"/>
    <property type="match status" value="1"/>
</dbReference>
<feature type="compositionally biased region" description="Basic and acidic residues" evidence="10">
    <location>
        <begin position="210"/>
        <end position="223"/>
    </location>
</feature>